<dbReference type="CDD" id="cd04187">
    <property type="entry name" value="DPM1_like_bac"/>
    <property type="match status" value="1"/>
</dbReference>
<sequence>MKLISVVVPVFNEQENVNVFYQEVCKYMEPLGYSYELIFIDDGSSDDTAVILDQLTKQDTKVKAILLARNFGHQVALTCGLDYARGDAVITMDGDLQHPPELLPLLLTKWEEGFEVVQTVRVDTAGVSWLKKVTSNMFYRLINTMSDVHIVEGGSDFRLLDRKVVQTFQCFKEKARFIRGIIGDMGYRQAQVEFVAPERFAGKSKFSPRRMISFALDGITAYSRLPLRFAFYLGLLFGVLSFGLTLDVVYTKLFTTDAVPGWATIAVSILTLGGIQLVGLGIIGEYVGRIFEEVKQRPLYWVSAELQSDTEATASEKGNARGRLQYPLHNGRYLPKINLRH</sequence>
<keyword evidence="4 7" id="KW-0812">Transmembrane</keyword>
<protein>
    <submittedName>
        <fullName evidence="9">Dolichol-phosphate mannosyltransferase</fullName>
    </submittedName>
</protein>
<dbReference type="GO" id="GO:0016757">
    <property type="term" value="F:glycosyltransferase activity"/>
    <property type="evidence" value="ECO:0007669"/>
    <property type="project" value="UniProtKB-KW"/>
</dbReference>
<evidence type="ECO:0000256" key="4">
    <source>
        <dbReference type="ARBA" id="ARBA00022692"/>
    </source>
</evidence>
<evidence type="ECO:0000256" key="3">
    <source>
        <dbReference type="ARBA" id="ARBA00022679"/>
    </source>
</evidence>
<dbReference type="AlphaFoldDB" id="A0A4R1Q7B0"/>
<evidence type="ECO:0000256" key="2">
    <source>
        <dbReference type="ARBA" id="ARBA00022676"/>
    </source>
</evidence>
<dbReference type="RefSeq" id="WP_132079589.1">
    <property type="nucleotide sequence ID" value="NZ_DAIMLW010000085.1"/>
</dbReference>
<keyword evidence="3 9" id="KW-0808">Transferase</keyword>
<keyword evidence="10" id="KW-1185">Reference proteome</keyword>
<comment type="caution">
    <text evidence="9">The sequence shown here is derived from an EMBL/GenBank/DDBJ whole genome shotgun (WGS) entry which is preliminary data.</text>
</comment>
<dbReference type="GO" id="GO:0005886">
    <property type="term" value="C:plasma membrane"/>
    <property type="evidence" value="ECO:0007669"/>
    <property type="project" value="TreeGrafter"/>
</dbReference>
<dbReference type="PANTHER" id="PTHR48090">
    <property type="entry name" value="UNDECAPRENYL-PHOSPHATE 4-DEOXY-4-FORMAMIDO-L-ARABINOSE TRANSFERASE-RELATED"/>
    <property type="match status" value="1"/>
</dbReference>
<evidence type="ECO:0000256" key="6">
    <source>
        <dbReference type="ARBA" id="ARBA00023136"/>
    </source>
</evidence>
<dbReference type="OrthoDB" id="9807778at2"/>
<dbReference type="SUPFAM" id="SSF53448">
    <property type="entry name" value="Nucleotide-diphospho-sugar transferases"/>
    <property type="match status" value="1"/>
</dbReference>
<accession>A0A4R1Q7B0</accession>
<keyword evidence="5 7" id="KW-1133">Transmembrane helix</keyword>
<feature type="transmembrane region" description="Helical" evidence="7">
    <location>
        <begin position="262"/>
        <end position="287"/>
    </location>
</feature>
<dbReference type="Proteomes" id="UP000295063">
    <property type="component" value="Unassembled WGS sequence"/>
</dbReference>
<evidence type="ECO:0000256" key="1">
    <source>
        <dbReference type="ARBA" id="ARBA00004141"/>
    </source>
</evidence>
<evidence type="ECO:0000256" key="5">
    <source>
        <dbReference type="ARBA" id="ARBA00022989"/>
    </source>
</evidence>
<dbReference type="InterPro" id="IPR050256">
    <property type="entry name" value="Glycosyltransferase_2"/>
</dbReference>
<comment type="subcellular location">
    <subcellularLocation>
        <location evidence="1">Membrane</location>
        <topology evidence="1">Multi-pass membrane protein</topology>
    </subcellularLocation>
</comment>
<dbReference type="InterPro" id="IPR029044">
    <property type="entry name" value="Nucleotide-diphossugar_trans"/>
</dbReference>
<dbReference type="Pfam" id="PF00535">
    <property type="entry name" value="Glycos_transf_2"/>
    <property type="match status" value="1"/>
</dbReference>
<feature type="domain" description="Glycosyltransferase 2-like" evidence="8">
    <location>
        <begin position="5"/>
        <end position="165"/>
    </location>
</feature>
<dbReference type="InterPro" id="IPR001173">
    <property type="entry name" value="Glyco_trans_2-like"/>
</dbReference>
<keyword evidence="2 9" id="KW-0328">Glycosyltransferase</keyword>
<gene>
    <name evidence="9" type="ORF">EV210_106149</name>
</gene>
<evidence type="ECO:0000313" key="10">
    <source>
        <dbReference type="Proteomes" id="UP000295063"/>
    </source>
</evidence>
<dbReference type="EMBL" id="SLUI01000006">
    <property type="protein sequence ID" value="TCL37280.1"/>
    <property type="molecule type" value="Genomic_DNA"/>
</dbReference>
<organism evidence="9 10">
    <name type="scientific">Anaerospora hongkongensis</name>
    <dbReference type="NCBI Taxonomy" id="244830"/>
    <lineage>
        <taxon>Bacteria</taxon>
        <taxon>Bacillati</taxon>
        <taxon>Bacillota</taxon>
        <taxon>Negativicutes</taxon>
        <taxon>Selenomonadales</taxon>
        <taxon>Sporomusaceae</taxon>
        <taxon>Anaerospora</taxon>
    </lineage>
</organism>
<evidence type="ECO:0000259" key="8">
    <source>
        <dbReference type="Pfam" id="PF00535"/>
    </source>
</evidence>
<proteinExistence type="predicted"/>
<evidence type="ECO:0000256" key="7">
    <source>
        <dbReference type="SAM" id="Phobius"/>
    </source>
</evidence>
<keyword evidence="6 7" id="KW-0472">Membrane</keyword>
<feature type="transmembrane region" description="Helical" evidence="7">
    <location>
        <begin position="229"/>
        <end position="250"/>
    </location>
</feature>
<reference evidence="9 10" key="1">
    <citation type="submission" date="2019-03" db="EMBL/GenBank/DDBJ databases">
        <title>Genomic Encyclopedia of Type Strains, Phase IV (KMG-IV): sequencing the most valuable type-strain genomes for metagenomic binning, comparative biology and taxonomic classification.</title>
        <authorList>
            <person name="Goeker M."/>
        </authorList>
    </citation>
    <scope>NUCLEOTIDE SEQUENCE [LARGE SCALE GENOMIC DNA]</scope>
    <source>
        <strain evidence="9 10">DSM 15969</strain>
    </source>
</reference>
<name>A0A4R1Q7B0_9FIRM</name>
<dbReference type="PANTHER" id="PTHR48090:SF1">
    <property type="entry name" value="PROPHAGE BACTOPRENOL GLUCOSYL TRANSFERASE HOMOLOG"/>
    <property type="match status" value="1"/>
</dbReference>
<dbReference type="Gene3D" id="3.90.550.10">
    <property type="entry name" value="Spore Coat Polysaccharide Biosynthesis Protein SpsA, Chain A"/>
    <property type="match status" value="1"/>
</dbReference>
<evidence type="ECO:0000313" key="9">
    <source>
        <dbReference type="EMBL" id="TCL37280.1"/>
    </source>
</evidence>